<name>V4TU71_CITCL</name>
<protein>
    <recommendedName>
        <fullName evidence="7">Polycomb protein VEFS-Box domain-containing protein</fullName>
    </recommendedName>
</protein>
<evidence type="ECO:0000256" key="4">
    <source>
        <dbReference type="ARBA" id="ARBA00022833"/>
    </source>
</evidence>
<keyword evidence="4" id="KW-0862">Zinc</keyword>
<dbReference type="InterPro" id="IPR019135">
    <property type="entry name" value="Polycomb_protein_VEFS-Box"/>
</dbReference>
<dbReference type="eggNOG" id="KOG2350">
    <property type="taxonomic scope" value="Eukaryota"/>
</dbReference>
<evidence type="ECO:0000259" key="7">
    <source>
        <dbReference type="Pfam" id="PF09733"/>
    </source>
</evidence>
<evidence type="ECO:0000256" key="6">
    <source>
        <dbReference type="ARBA" id="ARBA00023163"/>
    </source>
</evidence>
<dbReference type="PANTHER" id="PTHR22597:SF0">
    <property type="entry name" value="POLYCOMB PROTEIN SUZ12"/>
    <property type="match status" value="1"/>
</dbReference>
<evidence type="ECO:0000313" key="9">
    <source>
        <dbReference type="Proteomes" id="UP000030687"/>
    </source>
</evidence>
<gene>
    <name evidence="8" type="ORF">CICLE_v10024349mg</name>
</gene>
<dbReference type="Pfam" id="PF09733">
    <property type="entry name" value="VEFS-Box"/>
    <property type="match status" value="1"/>
</dbReference>
<accession>V4TU71</accession>
<dbReference type="STRING" id="85681.V4TU71"/>
<dbReference type="Gramene" id="ESR53451">
    <property type="protein sequence ID" value="ESR53451"/>
    <property type="gene ID" value="CICLE_v10024349mg"/>
</dbReference>
<evidence type="ECO:0000256" key="1">
    <source>
        <dbReference type="ARBA" id="ARBA00007416"/>
    </source>
</evidence>
<keyword evidence="9" id="KW-1185">Reference proteome</keyword>
<keyword evidence="6" id="KW-0804">Transcription</keyword>
<reference evidence="8 9" key="1">
    <citation type="submission" date="2013-10" db="EMBL/GenBank/DDBJ databases">
        <authorList>
            <consortium name="International Citrus Genome Consortium"/>
            <person name="Jenkins J."/>
            <person name="Schmutz J."/>
            <person name="Prochnik S."/>
            <person name="Rokhsar D."/>
            <person name="Gmitter F."/>
            <person name="Ollitrault P."/>
            <person name="Machado M."/>
            <person name="Talon M."/>
            <person name="Wincker P."/>
            <person name="Jaillon O."/>
            <person name="Morgante M."/>
        </authorList>
    </citation>
    <scope>NUCLEOTIDE SEQUENCE</scope>
    <source>
        <strain evidence="9">cv. Clemenules</strain>
    </source>
</reference>
<feature type="domain" description="Polycomb protein VEFS-Box" evidence="7">
    <location>
        <begin position="3"/>
        <end position="31"/>
    </location>
</feature>
<dbReference type="Proteomes" id="UP000030687">
    <property type="component" value="Unassembled WGS sequence"/>
</dbReference>
<dbReference type="GO" id="GO:0008270">
    <property type="term" value="F:zinc ion binding"/>
    <property type="evidence" value="ECO:0007669"/>
    <property type="project" value="UniProtKB-KW"/>
</dbReference>
<keyword evidence="3" id="KW-0863">Zinc-finger</keyword>
<dbReference type="InParanoid" id="V4TU71"/>
<sequence>MLQMLDDFVDVSKDEKQLMHLWNSFVRKQRLFMIKLWNHGLLDGCTMNNCNMILEKCRDEESDTGKS</sequence>
<dbReference type="GO" id="GO:0005634">
    <property type="term" value="C:nucleus"/>
    <property type="evidence" value="ECO:0007669"/>
    <property type="project" value="UniProtKB-ARBA"/>
</dbReference>
<dbReference type="GO" id="GO:0031490">
    <property type="term" value="F:chromatin DNA binding"/>
    <property type="evidence" value="ECO:0007669"/>
    <property type="project" value="TreeGrafter"/>
</dbReference>
<proteinExistence type="inferred from homology"/>
<dbReference type="KEGG" id="cic:CICLE_v10024349mg"/>
<evidence type="ECO:0000256" key="2">
    <source>
        <dbReference type="ARBA" id="ARBA00022723"/>
    </source>
</evidence>
<keyword evidence="2" id="KW-0479">Metal-binding</keyword>
<organism evidence="8 9">
    <name type="scientific">Citrus clementina</name>
    <name type="common">Clementine</name>
    <name type="synonym">Citrus deliciosa x Citrus sinensis</name>
    <dbReference type="NCBI Taxonomy" id="85681"/>
    <lineage>
        <taxon>Eukaryota</taxon>
        <taxon>Viridiplantae</taxon>
        <taxon>Streptophyta</taxon>
        <taxon>Embryophyta</taxon>
        <taxon>Tracheophyta</taxon>
        <taxon>Spermatophyta</taxon>
        <taxon>Magnoliopsida</taxon>
        <taxon>eudicotyledons</taxon>
        <taxon>Gunneridae</taxon>
        <taxon>Pentapetalae</taxon>
        <taxon>rosids</taxon>
        <taxon>malvids</taxon>
        <taxon>Sapindales</taxon>
        <taxon>Rutaceae</taxon>
        <taxon>Aurantioideae</taxon>
        <taxon>Citrus</taxon>
    </lineage>
</organism>
<keyword evidence="5" id="KW-0805">Transcription regulation</keyword>
<evidence type="ECO:0000256" key="5">
    <source>
        <dbReference type="ARBA" id="ARBA00023015"/>
    </source>
</evidence>
<dbReference type="EMBL" id="KI536661">
    <property type="protein sequence ID" value="ESR53451.1"/>
    <property type="molecule type" value="Genomic_DNA"/>
</dbReference>
<comment type="similarity">
    <text evidence="1">Belongs to the VEFS (VRN2-EMF2-FIS2-SU(Z)12) family.</text>
</comment>
<evidence type="ECO:0000256" key="3">
    <source>
        <dbReference type="ARBA" id="ARBA00022771"/>
    </source>
</evidence>
<evidence type="ECO:0000313" key="8">
    <source>
        <dbReference type="EMBL" id="ESR53451.1"/>
    </source>
</evidence>
<dbReference type="AlphaFoldDB" id="V4TU71"/>
<dbReference type="PANTHER" id="PTHR22597">
    <property type="entry name" value="POLYCOMB GROUP PROTEIN"/>
    <property type="match status" value="1"/>
</dbReference>